<dbReference type="FunFam" id="3.10.310.10:FF:000004">
    <property type="entry name" value="Diaminopimelate epimerase"/>
    <property type="match status" value="1"/>
</dbReference>
<dbReference type="NCBIfam" id="TIGR00652">
    <property type="entry name" value="DapF"/>
    <property type="match status" value="1"/>
</dbReference>
<dbReference type="PANTHER" id="PTHR31689">
    <property type="entry name" value="DIAMINOPIMELATE EPIMERASE, CHLOROPLASTIC"/>
    <property type="match status" value="1"/>
</dbReference>
<dbReference type="PANTHER" id="PTHR31689:SF0">
    <property type="entry name" value="DIAMINOPIMELATE EPIMERASE"/>
    <property type="match status" value="1"/>
</dbReference>
<name>F5L3C1_CALTT</name>
<comment type="function">
    <text evidence="9">Catalyzes the stereoinversion of LL-2,6-diaminopimelate (L,L-DAP) to meso-diaminopimelate (meso-DAP), a precursor of L-lysine and an essential component of the bacterial peptidoglycan.</text>
</comment>
<dbReference type="EC" id="5.1.1.7" evidence="3 9"/>
<feature type="binding site" evidence="9">
    <location>
        <position position="198"/>
    </location>
    <ligand>
        <name>substrate</name>
    </ligand>
</feature>
<feature type="binding site" evidence="9">
    <location>
        <begin position="76"/>
        <end position="77"/>
    </location>
    <ligand>
        <name>substrate</name>
    </ligand>
</feature>
<feature type="site" description="Could be important to modulate the pK values of the two catalytic cysteine residues" evidence="9">
    <location>
        <position position="167"/>
    </location>
</feature>
<feature type="binding site" evidence="9">
    <location>
        <position position="13"/>
    </location>
    <ligand>
        <name>substrate</name>
    </ligand>
</feature>
<evidence type="ECO:0000256" key="9">
    <source>
        <dbReference type="HAMAP-Rule" id="MF_00197"/>
    </source>
</evidence>
<comment type="similarity">
    <text evidence="2 9">Belongs to the diaminopimelate epimerase family.</text>
</comment>
<dbReference type="EMBL" id="CP082237">
    <property type="protein sequence ID" value="QZT33638.1"/>
    <property type="molecule type" value="Genomic_DNA"/>
</dbReference>
<evidence type="ECO:0000256" key="8">
    <source>
        <dbReference type="ARBA" id="ARBA00051712"/>
    </source>
</evidence>
<dbReference type="UniPathway" id="UPA00034">
    <property type="reaction ID" value="UER00025"/>
</dbReference>
<feature type="active site" description="Proton donor" evidence="9">
    <location>
        <position position="75"/>
    </location>
</feature>
<protein>
    <recommendedName>
        <fullName evidence="3 9">Diaminopimelate epimerase</fullName>
        <shortName evidence="9">DAP epimerase</shortName>
        <ecNumber evidence="3 9">5.1.1.7</ecNumber>
    </recommendedName>
    <alternativeName>
        <fullName evidence="9">PLP-independent amino acid racemase</fullName>
    </alternativeName>
</protein>
<evidence type="ECO:0000256" key="5">
    <source>
        <dbReference type="ARBA" id="ARBA00022605"/>
    </source>
</evidence>
<feature type="binding site" evidence="9">
    <location>
        <position position="165"/>
    </location>
    <ligand>
        <name>substrate</name>
    </ligand>
</feature>
<keyword evidence="14" id="KW-1185">Reference proteome</keyword>
<dbReference type="Proteomes" id="UP000825179">
    <property type="component" value="Chromosome"/>
</dbReference>
<evidence type="ECO:0000256" key="1">
    <source>
        <dbReference type="ARBA" id="ARBA00005196"/>
    </source>
</evidence>
<evidence type="ECO:0000256" key="7">
    <source>
        <dbReference type="ARBA" id="ARBA00023235"/>
    </source>
</evidence>
<dbReference type="OrthoDB" id="9805408at2"/>
<keyword evidence="7 9" id="KW-0413">Isomerase</keyword>
<dbReference type="GO" id="GO:0005829">
    <property type="term" value="C:cytosol"/>
    <property type="evidence" value="ECO:0007669"/>
    <property type="project" value="TreeGrafter"/>
</dbReference>
<evidence type="ECO:0000256" key="3">
    <source>
        <dbReference type="ARBA" id="ARBA00013080"/>
    </source>
</evidence>
<comment type="subcellular location">
    <subcellularLocation>
        <location evidence="9">Cytoplasm</location>
    </subcellularLocation>
</comment>
<keyword evidence="5 9" id="KW-0028">Amino-acid biosynthesis</keyword>
<evidence type="ECO:0000256" key="10">
    <source>
        <dbReference type="PROSITE-ProRule" id="PRU10125"/>
    </source>
</evidence>
<comment type="catalytic activity">
    <reaction evidence="8 9">
        <text>(2S,6S)-2,6-diaminopimelate = meso-2,6-diaminopimelate</text>
        <dbReference type="Rhea" id="RHEA:15393"/>
        <dbReference type="ChEBI" id="CHEBI:57609"/>
        <dbReference type="ChEBI" id="CHEBI:57791"/>
        <dbReference type="EC" id="5.1.1.7"/>
    </reaction>
</comment>
<evidence type="ECO:0000313" key="13">
    <source>
        <dbReference type="Proteomes" id="UP000010716"/>
    </source>
</evidence>
<dbReference type="GO" id="GO:0009089">
    <property type="term" value="P:lysine biosynthetic process via diaminopimelate"/>
    <property type="evidence" value="ECO:0007669"/>
    <property type="project" value="UniProtKB-UniRule"/>
</dbReference>
<dbReference type="EMBL" id="AFCE01000037">
    <property type="protein sequence ID" value="EGL84168.1"/>
    <property type="molecule type" value="Genomic_DNA"/>
</dbReference>
<keyword evidence="4 9" id="KW-0963">Cytoplasm</keyword>
<dbReference type="Pfam" id="PF01678">
    <property type="entry name" value="DAP_epimerase"/>
    <property type="match status" value="2"/>
</dbReference>
<reference evidence="12 14" key="2">
    <citation type="journal article" date="2020" name="Extremophiles">
        <title>Genomic analysis of Caldalkalibacillus thermarum TA2.A1 reveals aerobic alkaliphilic metabolism and evolutionary hallmarks linking alkaliphilic bacteria and plant life.</title>
        <authorList>
            <person name="de Jong S.I."/>
            <person name="van den Broek M.A."/>
            <person name="Merkel A.Y."/>
            <person name="de la Torre Cortes P."/>
            <person name="Kalamorz F."/>
            <person name="Cook G.M."/>
            <person name="van Loosdrecht M.C.M."/>
            <person name="McMillan D.G.G."/>
        </authorList>
    </citation>
    <scope>NUCLEOTIDE SEQUENCE [LARGE SCALE GENOMIC DNA]</scope>
    <source>
        <strain evidence="12 14">TA2.A1</strain>
    </source>
</reference>
<feature type="binding site" evidence="9">
    <location>
        <begin position="216"/>
        <end position="217"/>
    </location>
    <ligand>
        <name>substrate</name>
    </ligand>
</feature>
<comment type="pathway">
    <text evidence="1 9">Amino-acid biosynthesis; L-lysine biosynthesis via DAP pathway; DL-2,6-diaminopimelate from LL-2,6-diaminopimelate: step 1/1.</text>
</comment>
<evidence type="ECO:0000313" key="14">
    <source>
        <dbReference type="Proteomes" id="UP000825179"/>
    </source>
</evidence>
<evidence type="ECO:0000313" key="11">
    <source>
        <dbReference type="EMBL" id="EGL84168.1"/>
    </source>
</evidence>
<dbReference type="SUPFAM" id="SSF54506">
    <property type="entry name" value="Diaminopimelate epimerase-like"/>
    <property type="match status" value="1"/>
</dbReference>
<comment type="subunit">
    <text evidence="9">Homodimer.</text>
</comment>
<reference evidence="12" key="3">
    <citation type="submission" date="2021-08" db="EMBL/GenBank/DDBJ databases">
        <authorList>
            <person name="de Jong S."/>
            <person name="van den Broek M."/>
            <person name="Merkel A."/>
            <person name="de la Torre Cortes P."/>
            <person name="Kalamorz F."/>
            <person name="Cook G."/>
            <person name="van Loosdrecht M."/>
            <person name="McMillan D."/>
        </authorList>
    </citation>
    <scope>NUCLEOTIDE SEQUENCE</scope>
    <source>
        <strain evidence="12">TA2.A1</strain>
    </source>
</reference>
<keyword evidence="6 9" id="KW-0457">Lysine biosynthesis</keyword>
<dbReference type="Gene3D" id="3.10.310.10">
    <property type="entry name" value="Diaminopimelate Epimerase, Chain A, domain 1"/>
    <property type="match status" value="2"/>
</dbReference>
<dbReference type="KEGG" id="cthu:HUR95_15620"/>
<evidence type="ECO:0000256" key="2">
    <source>
        <dbReference type="ARBA" id="ARBA00010219"/>
    </source>
</evidence>
<evidence type="ECO:0000313" key="12">
    <source>
        <dbReference type="EMBL" id="QZT33638.1"/>
    </source>
</evidence>
<feature type="binding site" evidence="9">
    <location>
        <begin position="226"/>
        <end position="227"/>
    </location>
    <ligand>
        <name>substrate</name>
    </ligand>
</feature>
<dbReference type="Proteomes" id="UP000010716">
    <property type="component" value="Unassembled WGS sequence"/>
</dbReference>
<evidence type="ECO:0000256" key="6">
    <source>
        <dbReference type="ARBA" id="ARBA00023154"/>
    </source>
</evidence>
<comment type="caution">
    <text evidence="9">Lacks conserved residue(s) required for the propagation of feature annotation.</text>
</comment>
<organism evidence="11 13">
    <name type="scientific">Caldalkalibacillus thermarum (strain TA2.A1)</name>
    <dbReference type="NCBI Taxonomy" id="986075"/>
    <lineage>
        <taxon>Bacteria</taxon>
        <taxon>Bacillati</taxon>
        <taxon>Bacillota</taxon>
        <taxon>Bacilli</taxon>
        <taxon>Bacillales</taxon>
        <taxon>Bacillaceae</taxon>
        <taxon>Caldalkalibacillus</taxon>
    </lineage>
</organism>
<accession>F5L3C1</accession>
<dbReference type="InterPro" id="IPR018510">
    <property type="entry name" value="DAP_epimerase_AS"/>
</dbReference>
<proteinExistence type="inferred from homology"/>
<feature type="active site" description="Proton acceptor" evidence="9">
    <location>
        <position position="225"/>
    </location>
</feature>
<dbReference type="eggNOG" id="COG0253">
    <property type="taxonomic scope" value="Bacteria"/>
</dbReference>
<evidence type="ECO:0000256" key="4">
    <source>
        <dbReference type="ARBA" id="ARBA00022490"/>
    </source>
</evidence>
<dbReference type="HAMAP" id="MF_00197">
    <property type="entry name" value="DAP_epimerase"/>
    <property type="match status" value="1"/>
</dbReference>
<feature type="binding site" evidence="9">
    <location>
        <position position="66"/>
    </location>
    <ligand>
        <name>substrate</name>
    </ligand>
</feature>
<gene>
    <name evidence="9 12" type="primary">dapF</name>
    <name evidence="11" type="ORF">CathTA2_0282</name>
    <name evidence="12" type="ORF">HUR95_15620</name>
</gene>
<feature type="active site" evidence="10">
    <location>
        <position position="75"/>
    </location>
</feature>
<feature type="site" description="Could be important to modulate the pK values of the two catalytic cysteine residues" evidence="9">
    <location>
        <position position="216"/>
    </location>
</feature>
<dbReference type="InterPro" id="IPR001653">
    <property type="entry name" value="DAP_epimerase_DapF"/>
</dbReference>
<dbReference type="PROSITE" id="PS01326">
    <property type="entry name" value="DAP_EPIMERASE"/>
    <property type="match status" value="1"/>
</dbReference>
<sequence length="292" mass="31772">MNIPFTKMQALGNSYVYVDGRHIQLDERHLSPLAQAVSSVRTGIGSDGLILITSSQQADVKMRIFNADGSEAKNCGNGLRCVAKYAFEKGLVSDTRFQIETLGGIVEAHVHVRNGKVEQVTINMGKPRLAQKEIPLTSGGEETAIDYPLEVDGQRLYFTGVSLGNPHAVIFVDDVASAPVTTLGPKIEKHPLFPEGVNVEFISVRSSHDIDFRVWERGSGQTYACGTGACAAVVASALKEKVKKGEPVTVHLQGGDLEIVWDNDEHVWMTGPAEYVCEGTYFWPNGSKAQNR</sequence>
<reference evidence="11 13" key="1">
    <citation type="journal article" date="2011" name="J. Bacteriol.">
        <title>Draft genome sequence of the thermoalkaliphilic Caldalkalibacillus thermarum strain TA2.A1.</title>
        <authorList>
            <person name="Kalamorz F."/>
            <person name="Keis S."/>
            <person name="McMillan D.G."/>
            <person name="Olsson K."/>
            <person name="Stanton J.A."/>
            <person name="Stockwell P."/>
            <person name="Black M.A."/>
            <person name="Klingeman D.M."/>
            <person name="Land M.L."/>
            <person name="Han C.S."/>
            <person name="Martin S.L."/>
            <person name="Becher S.A."/>
            <person name="Peddie C.J."/>
            <person name="Morgan H.W."/>
            <person name="Matthies D."/>
            <person name="Preiss L."/>
            <person name="Meier T."/>
            <person name="Brown S.D."/>
            <person name="Cook G.M."/>
        </authorList>
    </citation>
    <scope>NUCLEOTIDE SEQUENCE [LARGE SCALE GENOMIC DNA]</scope>
    <source>
        <strain evidence="11 13">TA2.A1</strain>
    </source>
</reference>
<dbReference type="AlphaFoldDB" id="F5L3C1"/>
<dbReference type="GO" id="GO:0008837">
    <property type="term" value="F:diaminopimelate epimerase activity"/>
    <property type="evidence" value="ECO:0007669"/>
    <property type="project" value="UniProtKB-UniRule"/>
</dbReference>
<dbReference type="RefSeq" id="WP_007502353.1">
    <property type="nucleotide sequence ID" value="NZ_AFCE01000037.1"/>
</dbReference>